<dbReference type="GO" id="GO:0008168">
    <property type="term" value="F:methyltransferase activity"/>
    <property type="evidence" value="ECO:0007669"/>
    <property type="project" value="UniProtKB-KW"/>
</dbReference>
<dbReference type="CDD" id="cd02440">
    <property type="entry name" value="AdoMet_MTases"/>
    <property type="match status" value="1"/>
</dbReference>
<accession>A0A2W7P4Z0</accession>
<comment type="caution">
    <text evidence="4">The sequence shown here is derived from an EMBL/GenBank/DDBJ whole genome shotgun (WGS) entry which is preliminary data.</text>
</comment>
<keyword evidence="2 4" id="KW-0808">Transferase</keyword>
<organism evidence="4 5">
    <name type="scientific">Breznakibacter xylanolyticus</name>
    <dbReference type="NCBI Taxonomy" id="990"/>
    <lineage>
        <taxon>Bacteria</taxon>
        <taxon>Pseudomonadati</taxon>
        <taxon>Bacteroidota</taxon>
        <taxon>Bacteroidia</taxon>
        <taxon>Marinilabiliales</taxon>
        <taxon>Marinilabiliaceae</taxon>
        <taxon>Breznakibacter</taxon>
    </lineage>
</organism>
<dbReference type="EMBL" id="QKZK01000002">
    <property type="protein sequence ID" value="PZX20416.1"/>
    <property type="molecule type" value="Genomic_DNA"/>
</dbReference>
<dbReference type="Gene3D" id="3.40.50.150">
    <property type="entry name" value="Vaccinia Virus protein VP39"/>
    <property type="match status" value="1"/>
</dbReference>
<proteinExistence type="predicted"/>
<evidence type="ECO:0000313" key="5">
    <source>
        <dbReference type="Proteomes" id="UP000249239"/>
    </source>
</evidence>
<sequence length="187" mass="21145">MPIESRMQETVTTYHNAAKRYEEKMMEMDLYHDTYDQFCSLVARRGAHIFEITTGPGNVTRYMGVKRPDFRISGIDLAPNMIDLARKNYPQGDFEVMDCRSIGCIHRTFDGVMCGFCAPYLSKAELKALIEDVANLLEPSGVFYLSTMEDDNEKSGFETTSFSDGERVYVLLSSGGLFDGLFDGSRF</sequence>
<dbReference type="PANTHER" id="PTHR43861:SF1">
    <property type="entry name" value="TRANS-ACONITATE 2-METHYLTRANSFERASE"/>
    <property type="match status" value="1"/>
</dbReference>
<keyword evidence="5" id="KW-1185">Reference proteome</keyword>
<reference evidence="4 5" key="1">
    <citation type="submission" date="2018-06" db="EMBL/GenBank/DDBJ databases">
        <title>Genomic Encyclopedia of Archaeal and Bacterial Type Strains, Phase II (KMG-II): from individual species to whole genera.</title>
        <authorList>
            <person name="Goeker M."/>
        </authorList>
    </citation>
    <scope>NUCLEOTIDE SEQUENCE [LARGE SCALE GENOMIC DNA]</scope>
    <source>
        <strain evidence="4 5">DSM 6779</strain>
    </source>
</reference>
<evidence type="ECO:0000259" key="3">
    <source>
        <dbReference type="Pfam" id="PF13649"/>
    </source>
</evidence>
<evidence type="ECO:0000256" key="1">
    <source>
        <dbReference type="ARBA" id="ARBA00022603"/>
    </source>
</evidence>
<dbReference type="Pfam" id="PF13649">
    <property type="entry name" value="Methyltransf_25"/>
    <property type="match status" value="1"/>
</dbReference>
<dbReference type="GO" id="GO:0032259">
    <property type="term" value="P:methylation"/>
    <property type="evidence" value="ECO:0007669"/>
    <property type="project" value="UniProtKB-KW"/>
</dbReference>
<name>A0A2W7P4Z0_9BACT</name>
<dbReference type="AlphaFoldDB" id="A0A2W7P4Z0"/>
<keyword evidence="1 4" id="KW-0489">Methyltransferase</keyword>
<feature type="domain" description="Methyltransferase" evidence="3">
    <location>
        <begin position="49"/>
        <end position="141"/>
    </location>
</feature>
<gene>
    <name evidence="4" type="ORF">LX69_00415</name>
</gene>
<dbReference type="SUPFAM" id="SSF53335">
    <property type="entry name" value="S-adenosyl-L-methionine-dependent methyltransferases"/>
    <property type="match status" value="1"/>
</dbReference>
<evidence type="ECO:0000313" key="4">
    <source>
        <dbReference type="EMBL" id="PZX20416.1"/>
    </source>
</evidence>
<dbReference type="OrthoDB" id="9789123at2"/>
<dbReference type="Proteomes" id="UP000249239">
    <property type="component" value="Unassembled WGS sequence"/>
</dbReference>
<dbReference type="InterPro" id="IPR041698">
    <property type="entry name" value="Methyltransf_25"/>
</dbReference>
<evidence type="ECO:0000256" key="2">
    <source>
        <dbReference type="ARBA" id="ARBA00022679"/>
    </source>
</evidence>
<dbReference type="PANTHER" id="PTHR43861">
    <property type="entry name" value="TRANS-ACONITATE 2-METHYLTRANSFERASE-RELATED"/>
    <property type="match status" value="1"/>
</dbReference>
<protein>
    <submittedName>
        <fullName evidence="4">Methyltransferase family protein</fullName>
    </submittedName>
</protein>
<dbReference type="InterPro" id="IPR029063">
    <property type="entry name" value="SAM-dependent_MTases_sf"/>
</dbReference>